<comment type="caution">
    <text evidence="2">The sequence shown here is derived from an EMBL/GenBank/DDBJ whole genome shotgun (WGS) entry which is preliminary data.</text>
</comment>
<dbReference type="Proteomes" id="UP001196301">
    <property type="component" value="Unassembled WGS sequence"/>
</dbReference>
<dbReference type="InterPro" id="IPR007693">
    <property type="entry name" value="DNA_helicase_DnaB-like_N"/>
</dbReference>
<proteinExistence type="predicted"/>
<dbReference type="EMBL" id="JAHLOQ010000026">
    <property type="protein sequence ID" value="MBU5336690.1"/>
    <property type="molecule type" value="Genomic_DNA"/>
</dbReference>
<protein>
    <recommendedName>
        <fullName evidence="1">SF4 helicase domain-containing protein</fullName>
    </recommendedName>
</protein>
<reference evidence="2 3" key="1">
    <citation type="submission" date="2021-06" db="EMBL/GenBank/DDBJ databases">
        <authorList>
            <person name="Sun Q."/>
            <person name="Li D."/>
        </authorList>
    </citation>
    <scope>NUCLEOTIDE SEQUENCE [LARGE SCALE GENOMIC DNA]</scope>
    <source>
        <strain evidence="2 3">N19</strain>
    </source>
</reference>
<evidence type="ECO:0000259" key="1">
    <source>
        <dbReference type="PROSITE" id="PS51199"/>
    </source>
</evidence>
<evidence type="ECO:0000313" key="3">
    <source>
        <dbReference type="Proteomes" id="UP001196301"/>
    </source>
</evidence>
<dbReference type="PROSITE" id="PS51199">
    <property type="entry name" value="SF4_HELICASE"/>
    <property type="match status" value="1"/>
</dbReference>
<dbReference type="PANTHER" id="PTHR30153">
    <property type="entry name" value="REPLICATIVE DNA HELICASE DNAB"/>
    <property type="match status" value="1"/>
</dbReference>
<feature type="domain" description="SF4 helicase" evidence="1">
    <location>
        <begin position="160"/>
        <end position="419"/>
    </location>
</feature>
<dbReference type="RefSeq" id="WP_216570258.1">
    <property type="nucleotide sequence ID" value="NZ_JAHLOQ010000026.1"/>
</dbReference>
<gene>
    <name evidence="2" type="ORF">KQI20_09585</name>
</gene>
<evidence type="ECO:0000313" key="2">
    <source>
        <dbReference type="EMBL" id="MBU5336690.1"/>
    </source>
</evidence>
<name>A0ABS6DXY4_9FIRM</name>
<sequence length="438" mass="49278">MGLYDLDAERNILSSVFIDKNVIIEGNKVNLCADDFFYPQHMIIYKYMKKMFDQSIAIDTVTLRAELEKDDMLDKAGGITYLAGLTTLIATSDNVAFHIKIVKDLATKRSIKDMLSQTTKDIKKLDSKELIKFSDNLKTTLLDSGNVEDLIIDASTIEFESKNKGAIETGFAAIDSTTGGGLNFGTLTILTGNPGSGKSTFLNQILANAMSLGFNSFLYSGELTYQMSLEWFCKTVANPNHLVSCSNNFGKYVKVCEEGQNQIMNWSKDKLFFYSKEATADEVNLVNAIEFATLRKNVKLFILDNLMTLECSGSDKYEKQIIAVKALKQLSKKYNLVIILVAHSNKSSLQNREPHVFEISGASEIPNLADYVFKATRENSEPETTILILKNRITGIIKRKLKLSFDPDRKRFFTKGQEELKRDFGYSPILRQESFLQD</sequence>
<dbReference type="Pfam" id="PF03796">
    <property type="entry name" value="DnaB_C"/>
    <property type="match status" value="1"/>
</dbReference>
<organism evidence="2 3">
    <name type="scientific">Intestinibacter bartlettii</name>
    <dbReference type="NCBI Taxonomy" id="261299"/>
    <lineage>
        <taxon>Bacteria</taxon>
        <taxon>Bacillati</taxon>
        <taxon>Bacillota</taxon>
        <taxon>Clostridia</taxon>
        <taxon>Peptostreptococcales</taxon>
        <taxon>Peptostreptococcaceae</taxon>
        <taxon>Intestinibacter</taxon>
    </lineage>
</organism>
<dbReference type="Pfam" id="PF00772">
    <property type="entry name" value="DnaB"/>
    <property type="match status" value="1"/>
</dbReference>
<keyword evidence="3" id="KW-1185">Reference proteome</keyword>
<dbReference type="InterPro" id="IPR007694">
    <property type="entry name" value="DNA_helicase_DnaB-like_C"/>
</dbReference>
<dbReference type="PANTHER" id="PTHR30153:SF2">
    <property type="entry name" value="REPLICATIVE DNA HELICASE"/>
    <property type="match status" value="1"/>
</dbReference>
<accession>A0ABS6DXY4</accession>